<dbReference type="SUPFAM" id="SSF161098">
    <property type="entry name" value="MetI-like"/>
    <property type="match status" value="1"/>
</dbReference>
<keyword evidence="5 7" id="KW-1133">Transmembrane helix</keyword>
<evidence type="ECO:0000256" key="7">
    <source>
        <dbReference type="RuleBase" id="RU363032"/>
    </source>
</evidence>
<dbReference type="GO" id="GO:0055085">
    <property type="term" value="P:transmembrane transport"/>
    <property type="evidence" value="ECO:0007669"/>
    <property type="project" value="InterPro"/>
</dbReference>
<feature type="transmembrane region" description="Helical" evidence="7">
    <location>
        <begin position="156"/>
        <end position="179"/>
    </location>
</feature>
<accession>A0A0J9CBK2</accession>
<dbReference type="Gene3D" id="1.10.3720.10">
    <property type="entry name" value="MetI-like"/>
    <property type="match status" value="1"/>
</dbReference>
<dbReference type="OrthoDB" id="42615at2"/>
<feature type="transmembrane region" description="Helical" evidence="7">
    <location>
        <begin position="263"/>
        <end position="285"/>
    </location>
</feature>
<evidence type="ECO:0000256" key="2">
    <source>
        <dbReference type="ARBA" id="ARBA00022448"/>
    </source>
</evidence>
<dbReference type="Proteomes" id="UP000037392">
    <property type="component" value="Unassembled WGS sequence"/>
</dbReference>
<dbReference type="SUPFAM" id="SSF160964">
    <property type="entry name" value="MalF N-terminal region-like"/>
    <property type="match status" value="1"/>
</dbReference>
<evidence type="ECO:0000256" key="5">
    <source>
        <dbReference type="ARBA" id="ARBA00022989"/>
    </source>
</evidence>
<evidence type="ECO:0000256" key="4">
    <source>
        <dbReference type="ARBA" id="ARBA00022692"/>
    </source>
</evidence>
<dbReference type="PANTHER" id="PTHR30193:SF37">
    <property type="entry name" value="INNER MEMBRANE ABC TRANSPORTER PERMEASE PROTEIN YCJO"/>
    <property type="match status" value="1"/>
</dbReference>
<dbReference type="PATRIC" id="fig|742734.4.peg.1453"/>
<evidence type="ECO:0000256" key="3">
    <source>
        <dbReference type="ARBA" id="ARBA00022475"/>
    </source>
</evidence>
<feature type="transmembrane region" description="Helical" evidence="7">
    <location>
        <begin position="20"/>
        <end position="38"/>
    </location>
</feature>
<dbReference type="InterPro" id="IPR000515">
    <property type="entry name" value="MetI-like"/>
</dbReference>
<dbReference type="Pfam" id="PF00528">
    <property type="entry name" value="BPD_transp_1"/>
    <property type="match status" value="1"/>
</dbReference>
<dbReference type="EMBL" id="ADLK01000009">
    <property type="protein sequence ID" value="KMW22477.1"/>
    <property type="molecule type" value="Genomic_DNA"/>
</dbReference>
<comment type="caution">
    <text evidence="9">The sequence shown here is derived from an EMBL/GenBank/DDBJ whole genome shotgun (WGS) entry which is preliminary data.</text>
</comment>
<dbReference type="AlphaFoldDB" id="A0A0J9CBK2"/>
<feature type="transmembrane region" description="Helical" evidence="7">
    <location>
        <begin position="80"/>
        <end position="101"/>
    </location>
</feature>
<reference evidence="9 10" key="1">
    <citation type="submission" date="2011-04" db="EMBL/GenBank/DDBJ databases">
        <title>The Genome Sequence of Clostridium citroniae WAL-19142.</title>
        <authorList>
            <consortium name="The Broad Institute Genome Sequencing Platform"/>
            <person name="Earl A."/>
            <person name="Ward D."/>
            <person name="Feldgarden M."/>
            <person name="Gevers D."/>
            <person name="Warren Y.A."/>
            <person name="Tyrrell K.L."/>
            <person name="Citron D.M."/>
            <person name="Goldstein E.J."/>
            <person name="Daigneault M."/>
            <person name="Allen-Vercoe E."/>
            <person name="Young S.K."/>
            <person name="Zeng Q."/>
            <person name="Gargeya S."/>
            <person name="Fitzgerald M."/>
            <person name="Haas B."/>
            <person name="Abouelleil A."/>
            <person name="Alvarado L."/>
            <person name="Arachchi H.M."/>
            <person name="Berlin A."/>
            <person name="Brown A."/>
            <person name="Chapman S.B."/>
            <person name="Chen Z."/>
            <person name="Dunbar C."/>
            <person name="Freedman E."/>
            <person name="Gearin G."/>
            <person name="Gellesch M."/>
            <person name="Goldberg J."/>
            <person name="Griggs A."/>
            <person name="Gujja S."/>
            <person name="Heilman E.R."/>
            <person name="Heiman D."/>
            <person name="Howarth C."/>
            <person name="Larson L."/>
            <person name="Lui A."/>
            <person name="MacDonald P.J."/>
            <person name="Mehta T."/>
            <person name="Montmayeur A."/>
            <person name="Murphy C."/>
            <person name="Neiman D."/>
            <person name="Pearson M."/>
            <person name="Priest M."/>
            <person name="Roberts A."/>
            <person name="Saif S."/>
            <person name="Shea T."/>
            <person name="Shenoy N."/>
            <person name="Sisk P."/>
            <person name="Stolte C."/>
            <person name="Sykes S."/>
            <person name="White J."/>
            <person name="Yandava C."/>
            <person name="Wortman J."/>
            <person name="Nusbaum C."/>
            <person name="Birren B."/>
        </authorList>
    </citation>
    <scope>NUCLEOTIDE SEQUENCE [LARGE SCALE GENOMIC DNA]</scope>
    <source>
        <strain evidence="9 10">WAL-19142</strain>
    </source>
</reference>
<organism evidence="9 10">
    <name type="scientific">[Clostridium] citroniae WAL-19142</name>
    <dbReference type="NCBI Taxonomy" id="742734"/>
    <lineage>
        <taxon>Bacteria</taxon>
        <taxon>Bacillati</taxon>
        <taxon>Bacillota</taxon>
        <taxon>Clostridia</taxon>
        <taxon>Lachnospirales</taxon>
        <taxon>Lachnospiraceae</taxon>
        <taxon>Enterocloster</taxon>
    </lineage>
</organism>
<dbReference type="PANTHER" id="PTHR30193">
    <property type="entry name" value="ABC TRANSPORTER PERMEASE PROTEIN"/>
    <property type="match status" value="1"/>
</dbReference>
<feature type="domain" description="ABC transmembrane type-1" evidence="8">
    <location>
        <begin position="76"/>
        <end position="284"/>
    </location>
</feature>
<keyword evidence="2 7" id="KW-0813">Transport</keyword>
<gene>
    <name evidence="9" type="ORF">HMPREF9470_01356</name>
</gene>
<evidence type="ECO:0000256" key="1">
    <source>
        <dbReference type="ARBA" id="ARBA00004651"/>
    </source>
</evidence>
<keyword evidence="3" id="KW-1003">Cell membrane</keyword>
<dbReference type="InterPro" id="IPR051393">
    <property type="entry name" value="ABC_transporter_permease"/>
</dbReference>
<keyword evidence="4 7" id="KW-0812">Transmembrane</keyword>
<dbReference type="InterPro" id="IPR035906">
    <property type="entry name" value="MetI-like_sf"/>
</dbReference>
<name>A0A0J9CBK2_9FIRM</name>
<dbReference type="CDD" id="cd06261">
    <property type="entry name" value="TM_PBP2"/>
    <property type="match status" value="1"/>
</dbReference>
<proteinExistence type="inferred from homology"/>
<evidence type="ECO:0000313" key="10">
    <source>
        <dbReference type="Proteomes" id="UP000037392"/>
    </source>
</evidence>
<comment type="subcellular location">
    <subcellularLocation>
        <location evidence="1 7">Cell membrane</location>
        <topology evidence="1 7">Multi-pass membrane protein</topology>
    </subcellularLocation>
</comment>
<dbReference type="RefSeq" id="WP_082173816.1">
    <property type="nucleotide sequence ID" value="NZ_KQ235876.1"/>
</dbReference>
<evidence type="ECO:0000259" key="8">
    <source>
        <dbReference type="PROSITE" id="PS50928"/>
    </source>
</evidence>
<dbReference type="GO" id="GO:0005886">
    <property type="term" value="C:plasma membrane"/>
    <property type="evidence" value="ECO:0007669"/>
    <property type="project" value="UniProtKB-SubCell"/>
</dbReference>
<keyword evidence="6 7" id="KW-0472">Membrane</keyword>
<sequence>MSSMKKKADIKVTKKLEPYLYLLPVFALFGVFTFYPLIRTVVMSLSSVNSMGEIVKFAGLKNFHTLFRAEQFWKSFRTTFVFAACLVPLELLIGVTLGLLADNRKKKTSPIRTIFALPMSISYACGAMIWLMMFNPTAGLINSVIGKPISWSGDRIYAMLMIIITTCWLTAGMNFIYVLSGLQSVPDELYECSRLEGAGYLQTVRHITLPCISPTLFFLLVINTVNAFQIFTQVKLMTKGGPGGSTSVMAYSIYESAFVSNRWGYASAQSIVFFVILLIISIIQFKAEKKGVFYQ</sequence>
<dbReference type="PROSITE" id="PS50928">
    <property type="entry name" value="ABC_TM1"/>
    <property type="match status" value="1"/>
</dbReference>
<comment type="similarity">
    <text evidence="7">Belongs to the binding-protein-dependent transport system permease family.</text>
</comment>
<feature type="transmembrane region" description="Helical" evidence="7">
    <location>
        <begin position="211"/>
        <end position="231"/>
    </location>
</feature>
<evidence type="ECO:0000256" key="6">
    <source>
        <dbReference type="ARBA" id="ARBA00023136"/>
    </source>
</evidence>
<feature type="transmembrane region" description="Helical" evidence="7">
    <location>
        <begin position="113"/>
        <end position="133"/>
    </location>
</feature>
<protein>
    <recommendedName>
        <fullName evidence="8">ABC transmembrane type-1 domain-containing protein</fullName>
    </recommendedName>
</protein>
<evidence type="ECO:0000313" key="9">
    <source>
        <dbReference type="EMBL" id="KMW22477.1"/>
    </source>
</evidence>
<dbReference type="GeneID" id="93165780"/>